<evidence type="ECO:0000259" key="1">
    <source>
        <dbReference type="Pfam" id="PF13577"/>
    </source>
</evidence>
<evidence type="ECO:0000313" key="2">
    <source>
        <dbReference type="EMBL" id="BBY60732.1"/>
    </source>
</evidence>
<feature type="domain" description="SnoaL-like" evidence="1">
    <location>
        <begin position="6"/>
        <end position="135"/>
    </location>
</feature>
<dbReference type="Gene3D" id="3.10.450.50">
    <property type="match status" value="1"/>
</dbReference>
<dbReference type="EMBL" id="AP022595">
    <property type="protein sequence ID" value="BBY60732.1"/>
    <property type="molecule type" value="Genomic_DNA"/>
</dbReference>
<gene>
    <name evidence="2" type="ORF">MSAR_38680</name>
</gene>
<dbReference type="KEGG" id="msar:MSAR_38680"/>
<dbReference type="RefSeq" id="WP_407663941.1">
    <property type="nucleotide sequence ID" value="NZ_AP022595.1"/>
</dbReference>
<dbReference type="InterPro" id="IPR032710">
    <property type="entry name" value="NTF2-like_dom_sf"/>
</dbReference>
<accession>A0A7I7SUN4</accession>
<evidence type="ECO:0000313" key="3">
    <source>
        <dbReference type="Proteomes" id="UP000466445"/>
    </source>
</evidence>
<dbReference type="SUPFAM" id="SSF54427">
    <property type="entry name" value="NTF2-like"/>
    <property type="match status" value="1"/>
</dbReference>
<proteinExistence type="predicted"/>
<dbReference type="Pfam" id="PF13577">
    <property type="entry name" value="SnoaL_4"/>
    <property type="match status" value="1"/>
</dbReference>
<name>A0A7I7SUN4_9MYCO</name>
<organism evidence="2 3">
    <name type="scientific">Mycolicibacterium sarraceniae</name>
    <dbReference type="NCBI Taxonomy" id="1534348"/>
    <lineage>
        <taxon>Bacteria</taxon>
        <taxon>Bacillati</taxon>
        <taxon>Actinomycetota</taxon>
        <taxon>Actinomycetes</taxon>
        <taxon>Mycobacteriales</taxon>
        <taxon>Mycobacteriaceae</taxon>
        <taxon>Mycolicibacterium</taxon>
    </lineage>
</organism>
<keyword evidence="3" id="KW-1185">Reference proteome</keyword>
<protein>
    <recommendedName>
        <fullName evidence="1">SnoaL-like domain-containing protein</fullName>
    </recommendedName>
</protein>
<reference evidence="2 3" key="1">
    <citation type="journal article" date="2019" name="Emerg. Microbes Infect.">
        <title>Comprehensive subspecies identification of 175 nontuberculous mycobacteria species based on 7547 genomic profiles.</title>
        <authorList>
            <person name="Matsumoto Y."/>
            <person name="Kinjo T."/>
            <person name="Motooka D."/>
            <person name="Nabeya D."/>
            <person name="Jung N."/>
            <person name="Uechi K."/>
            <person name="Horii T."/>
            <person name="Iida T."/>
            <person name="Fujita J."/>
            <person name="Nakamura S."/>
        </authorList>
    </citation>
    <scope>NUCLEOTIDE SEQUENCE [LARGE SCALE GENOMIC DNA]</scope>
    <source>
        <strain evidence="2 3">JCM 30395</strain>
    </source>
</reference>
<dbReference type="Proteomes" id="UP000466445">
    <property type="component" value="Chromosome"/>
</dbReference>
<dbReference type="InterPro" id="IPR037401">
    <property type="entry name" value="SnoaL-like"/>
</dbReference>
<dbReference type="AlphaFoldDB" id="A0A7I7SUN4"/>
<sequence length="151" mass="16699">MNLCVPDRLALTDLVHRYAAAVDDRDVETVVGLFVGDGELVLPAPPDVLTPVGRHQGRDALAAALAAAINVGRTHHAIDSEVYTGGSNPELAQGRIAATAHHWSRRDEGIVDLMWYLRYHDEYARSDSGWLLVRRALTIDAIETRPTRRLR</sequence>